<accession>E0E261</accession>
<dbReference type="GeneID" id="84800308"/>
<feature type="domain" description="Phosphate acetyl/butaryl transferase" evidence="4">
    <location>
        <begin position="78"/>
        <end position="295"/>
    </location>
</feature>
<name>E0E261_9FIRM</name>
<dbReference type="OrthoDB" id="9774179at2"/>
<keyword evidence="2 5" id="KW-0808">Transferase</keyword>
<dbReference type="PIRSF" id="PIRSF000428">
    <property type="entry name" value="P_Ac_trans"/>
    <property type="match status" value="1"/>
</dbReference>
<evidence type="ECO:0000256" key="2">
    <source>
        <dbReference type="ARBA" id="ARBA00022679"/>
    </source>
</evidence>
<dbReference type="Proteomes" id="UP000003244">
    <property type="component" value="Unassembled WGS sequence"/>
</dbReference>
<evidence type="ECO:0000259" key="4">
    <source>
        <dbReference type="Pfam" id="PF01515"/>
    </source>
</evidence>
<reference evidence="5 6" key="1">
    <citation type="submission" date="2010-08" db="EMBL/GenBank/DDBJ databases">
        <authorList>
            <person name="Harkins D.M."/>
            <person name="Madupu R."/>
            <person name="Durkin A.S."/>
            <person name="Torralba M."/>
            <person name="Methe B."/>
            <person name="Sutton G.G."/>
            <person name="Nelson K.E."/>
        </authorList>
    </citation>
    <scope>NUCLEOTIDE SEQUENCE [LARGE SCALE GENOMIC DNA]</scope>
    <source>
        <strain evidence="5 6">DSM 17678</strain>
    </source>
</reference>
<dbReference type="Gene3D" id="3.40.718.10">
    <property type="entry name" value="Isopropylmalate Dehydrogenase"/>
    <property type="match status" value="1"/>
</dbReference>
<dbReference type="AlphaFoldDB" id="E0E261"/>
<comment type="similarity">
    <text evidence="1">Belongs to the phosphate acetyltransferase and butyryltransferase family.</text>
</comment>
<dbReference type="InterPro" id="IPR050500">
    <property type="entry name" value="Phos_Acetyltrans/Butyryltrans"/>
</dbReference>
<dbReference type="STRING" id="596315.HMPREF0634_1392"/>
<organism evidence="5 6">
    <name type="scientific">Peptostreptococcus stomatis DSM 17678</name>
    <dbReference type="NCBI Taxonomy" id="596315"/>
    <lineage>
        <taxon>Bacteria</taxon>
        <taxon>Bacillati</taxon>
        <taxon>Bacillota</taxon>
        <taxon>Clostridia</taxon>
        <taxon>Peptostreptococcales</taxon>
        <taxon>Peptostreptococcaceae</taxon>
        <taxon>Peptostreptococcus</taxon>
    </lineage>
</organism>
<keyword evidence="6" id="KW-1185">Reference proteome</keyword>
<dbReference type="Pfam" id="PF01515">
    <property type="entry name" value="PTA_PTB"/>
    <property type="match status" value="1"/>
</dbReference>
<dbReference type="InterPro" id="IPR002505">
    <property type="entry name" value="PTA_PTB"/>
</dbReference>
<evidence type="ECO:0000256" key="1">
    <source>
        <dbReference type="ARBA" id="ARBA00005656"/>
    </source>
</evidence>
<dbReference type="SUPFAM" id="SSF53659">
    <property type="entry name" value="Isocitrate/Isopropylmalate dehydrogenase-like"/>
    <property type="match status" value="1"/>
</dbReference>
<comment type="caution">
    <text evidence="5">The sequence shown here is derived from an EMBL/GenBank/DDBJ whole genome shotgun (WGS) entry which is preliminary data.</text>
</comment>
<dbReference type="PANTHER" id="PTHR43356">
    <property type="entry name" value="PHOSPHATE ACETYLTRANSFERASE"/>
    <property type="match status" value="1"/>
</dbReference>
<gene>
    <name evidence="5" type="ORF">HMPREF0634_1392</name>
</gene>
<sequence>MINQDYFINLAKEKTGDAIQTVAVAAPHDLATLESLRNAVDLGFAKAILVGDENIITDVAKEGNLDISDMELVHAEDLADAAQKSVDQVTAGKASLIMKGLIDTSVILKAVVKKENNLRTGNTLSYVGILFNENKEKYYLTSDGAMLIAPDVDQKKGIIENVVDVAHALGNEMPKVAMICAKEKYYEKMPATVDAVALQRMNHEGEIKGCIVSGPLQMDNAVDLHAVEVKGIDDPVAGYADILIVPAIEAGNVLLKTAKYLGGWTFGGIVVGAKVPIVVCSRSDGESAKLVSIAVSCMLAARNAGK</sequence>
<proteinExistence type="inferred from homology"/>
<keyword evidence="3 5" id="KW-0012">Acyltransferase</keyword>
<evidence type="ECO:0000313" key="6">
    <source>
        <dbReference type="Proteomes" id="UP000003244"/>
    </source>
</evidence>
<dbReference type="InterPro" id="IPR012147">
    <property type="entry name" value="P_Ac_Bu_trans"/>
</dbReference>
<evidence type="ECO:0000256" key="3">
    <source>
        <dbReference type="ARBA" id="ARBA00023315"/>
    </source>
</evidence>
<protein>
    <submittedName>
        <fullName evidence="5">Phosphate butyryltransferase</fullName>
        <ecNumber evidence="5">2.3.1.19</ecNumber>
    </submittedName>
</protein>
<dbReference type="EMBL" id="ADGQ01000032">
    <property type="protein sequence ID" value="EFM64998.1"/>
    <property type="molecule type" value="Genomic_DNA"/>
</dbReference>
<dbReference type="EC" id="2.3.1.19" evidence="5"/>
<evidence type="ECO:0000313" key="5">
    <source>
        <dbReference type="EMBL" id="EFM64998.1"/>
    </source>
</evidence>
<dbReference type="eggNOG" id="COG0280">
    <property type="taxonomic scope" value="Bacteria"/>
</dbReference>
<dbReference type="GO" id="GO:0050182">
    <property type="term" value="F:phosphate butyryltransferase activity"/>
    <property type="evidence" value="ECO:0007669"/>
    <property type="project" value="UniProtKB-EC"/>
</dbReference>
<dbReference type="PANTHER" id="PTHR43356:SF2">
    <property type="entry name" value="PHOSPHATE ACETYLTRANSFERASE"/>
    <property type="match status" value="1"/>
</dbReference>
<dbReference type="RefSeq" id="WP_007788840.1">
    <property type="nucleotide sequence ID" value="NZ_ADGQ01000032.1"/>
</dbReference>